<dbReference type="STRING" id="1314782.A0A165Q4Y7"/>
<keyword evidence="1" id="KW-1133">Transmembrane helix</keyword>
<sequence>MGEPHSQIRFDELSLLGCSTLVGAAWGIMSVIYGACVYQLSLSLSSVMFLVGTAYVVLEAYSTYLIYVVHRTYPAGPVAYNETFLFSQPLDIANSSMYVIANIMGDGLMVWRFILFYKQTWYGKWLSVLPCLLYTGFVVLSIITLAQASSSGHSLYSPAAKGFGLSCWAVSVANTLLITTLIVARIWSFRNRTKVLLGRHHSKLYVSIMTMLIESAMLYAVTMLIFVITYALQLPARYVMIDTVLTMIRQIIAPLLIIFRVSRGRAWGDETAATLYSDTEVQFSSALATLPKTEIRTLRSVQASDRTLNWASQV</sequence>
<keyword evidence="1" id="KW-0472">Membrane</keyword>
<feature type="transmembrane region" description="Helical" evidence="1">
    <location>
        <begin position="47"/>
        <end position="67"/>
    </location>
</feature>
<evidence type="ECO:0008006" key="4">
    <source>
        <dbReference type="Google" id="ProtNLM"/>
    </source>
</evidence>
<feature type="transmembrane region" description="Helical" evidence="1">
    <location>
        <begin position="208"/>
        <end position="232"/>
    </location>
</feature>
<protein>
    <recommendedName>
        <fullName evidence="4">G-protein coupled receptors family 1 profile domain-containing protein</fullName>
    </recommendedName>
</protein>
<feature type="transmembrane region" description="Helical" evidence="1">
    <location>
        <begin position="126"/>
        <end position="148"/>
    </location>
</feature>
<feature type="transmembrane region" description="Helical" evidence="1">
    <location>
        <begin position="95"/>
        <end position="114"/>
    </location>
</feature>
<keyword evidence="3" id="KW-1185">Reference proteome</keyword>
<feature type="transmembrane region" description="Helical" evidence="1">
    <location>
        <begin position="168"/>
        <end position="187"/>
    </location>
</feature>
<accession>A0A165Q4Y7</accession>
<feature type="transmembrane region" description="Helical" evidence="1">
    <location>
        <begin position="238"/>
        <end position="259"/>
    </location>
</feature>
<dbReference type="OrthoDB" id="2641762at2759"/>
<dbReference type="AlphaFoldDB" id="A0A165Q4Y7"/>
<name>A0A165Q4Y7_9AGAM</name>
<reference evidence="2 3" key="1">
    <citation type="journal article" date="2016" name="Mol. Biol. Evol.">
        <title>Comparative Genomics of Early-Diverging Mushroom-Forming Fungi Provides Insights into the Origins of Lignocellulose Decay Capabilities.</title>
        <authorList>
            <person name="Nagy L.G."/>
            <person name="Riley R."/>
            <person name="Tritt A."/>
            <person name="Adam C."/>
            <person name="Daum C."/>
            <person name="Floudas D."/>
            <person name="Sun H."/>
            <person name="Yadav J.S."/>
            <person name="Pangilinan J."/>
            <person name="Larsson K.H."/>
            <person name="Matsuura K."/>
            <person name="Barry K."/>
            <person name="Labutti K."/>
            <person name="Kuo R."/>
            <person name="Ohm R.A."/>
            <person name="Bhattacharya S.S."/>
            <person name="Shirouzu T."/>
            <person name="Yoshinaga Y."/>
            <person name="Martin F.M."/>
            <person name="Grigoriev I.V."/>
            <person name="Hibbett D.S."/>
        </authorList>
    </citation>
    <scope>NUCLEOTIDE SEQUENCE [LARGE SCALE GENOMIC DNA]</scope>
    <source>
        <strain evidence="2 3">HHB14362 ss-1</strain>
    </source>
</reference>
<dbReference type="Proteomes" id="UP000076761">
    <property type="component" value="Unassembled WGS sequence"/>
</dbReference>
<evidence type="ECO:0000256" key="1">
    <source>
        <dbReference type="SAM" id="Phobius"/>
    </source>
</evidence>
<gene>
    <name evidence="2" type="ORF">NEOLEDRAFT_1098566</name>
</gene>
<organism evidence="2 3">
    <name type="scientific">Neolentinus lepideus HHB14362 ss-1</name>
    <dbReference type="NCBI Taxonomy" id="1314782"/>
    <lineage>
        <taxon>Eukaryota</taxon>
        <taxon>Fungi</taxon>
        <taxon>Dikarya</taxon>
        <taxon>Basidiomycota</taxon>
        <taxon>Agaricomycotina</taxon>
        <taxon>Agaricomycetes</taxon>
        <taxon>Gloeophyllales</taxon>
        <taxon>Gloeophyllaceae</taxon>
        <taxon>Neolentinus</taxon>
    </lineage>
</organism>
<keyword evidence="1" id="KW-0812">Transmembrane</keyword>
<evidence type="ECO:0000313" key="3">
    <source>
        <dbReference type="Proteomes" id="UP000076761"/>
    </source>
</evidence>
<dbReference type="InParanoid" id="A0A165Q4Y7"/>
<dbReference type="EMBL" id="KV425601">
    <property type="protein sequence ID" value="KZT21928.1"/>
    <property type="molecule type" value="Genomic_DNA"/>
</dbReference>
<proteinExistence type="predicted"/>
<feature type="transmembrane region" description="Helical" evidence="1">
    <location>
        <begin position="13"/>
        <end position="35"/>
    </location>
</feature>
<evidence type="ECO:0000313" key="2">
    <source>
        <dbReference type="EMBL" id="KZT21928.1"/>
    </source>
</evidence>